<sequence length="191" mass="20727">MKVVAFNGSPRKEGNTSRLVGHVLEELEKEGIETEIVQLGGNAVRGCTACMKCFDKKDKRCVIENDIINECIEKMIEADGIIIATPTYFADLSAETKALIERAGFVGKANGELFKRKVGAAVVAVRRAGGIHAFDSINHFFTISEMIIPGSSYWNVGLGLMPGDVDSDGEGVQTMETLGQNMAWLLNKITD</sequence>
<dbReference type="Proteomes" id="UP000243338">
    <property type="component" value="Unassembled WGS sequence"/>
</dbReference>
<keyword evidence="8" id="KW-1185">Reference proteome</keyword>
<evidence type="ECO:0000313" key="7">
    <source>
        <dbReference type="EMBL" id="SES69309.1"/>
    </source>
</evidence>
<dbReference type="PANTHER" id="PTHR43278">
    <property type="entry name" value="NAD(P)H-DEPENDENT FMN-CONTAINING OXIDOREDUCTASE YWQN-RELATED"/>
    <property type="match status" value="1"/>
</dbReference>
<protein>
    <submittedName>
        <fullName evidence="7">Multimeric flavodoxin WrbA</fullName>
    </submittedName>
</protein>
<evidence type="ECO:0000256" key="2">
    <source>
        <dbReference type="ARBA" id="ARBA00001966"/>
    </source>
</evidence>
<comment type="similarity">
    <text evidence="5">Belongs to the SsuE family. Isf subfamily.</text>
</comment>
<gene>
    <name evidence="7" type="ORF">SAMN04488587_0623</name>
</gene>
<evidence type="ECO:0000256" key="4">
    <source>
        <dbReference type="ARBA" id="ARBA00022643"/>
    </source>
</evidence>
<keyword evidence="4" id="KW-0288">FMN</keyword>
<reference evidence="8" key="1">
    <citation type="submission" date="2016-10" db="EMBL/GenBank/DDBJ databases">
        <authorList>
            <person name="Varghese N."/>
            <person name="Submissions S."/>
        </authorList>
    </citation>
    <scope>NUCLEOTIDE SEQUENCE [LARGE SCALE GENOMIC DNA]</scope>
    <source>
        <strain evidence="8">SLH 33</strain>
    </source>
</reference>
<evidence type="ECO:0000259" key="6">
    <source>
        <dbReference type="Pfam" id="PF03358"/>
    </source>
</evidence>
<evidence type="ECO:0000256" key="1">
    <source>
        <dbReference type="ARBA" id="ARBA00001917"/>
    </source>
</evidence>
<dbReference type="AlphaFoldDB" id="A0A1H9YJP7"/>
<dbReference type="GO" id="GO:0016491">
    <property type="term" value="F:oxidoreductase activity"/>
    <property type="evidence" value="ECO:0007669"/>
    <property type="project" value="InterPro"/>
</dbReference>
<dbReference type="OrthoDB" id="9059at2157"/>
<dbReference type="Gene3D" id="3.40.50.360">
    <property type="match status" value="1"/>
</dbReference>
<dbReference type="STRING" id="1353158.SAMN04488587_0623"/>
<evidence type="ECO:0000256" key="5">
    <source>
        <dbReference type="ARBA" id="ARBA00038292"/>
    </source>
</evidence>
<dbReference type="EMBL" id="FOHQ01000001">
    <property type="protein sequence ID" value="SES69309.1"/>
    <property type="molecule type" value="Genomic_DNA"/>
</dbReference>
<name>A0A1H9YJP7_9EURY</name>
<comment type="cofactor">
    <cofactor evidence="2">
        <name>[4Fe-4S] cluster</name>
        <dbReference type="ChEBI" id="CHEBI:49883"/>
    </cofactor>
</comment>
<dbReference type="InterPro" id="IPR051796">
    <property type="entry name" value="ISF_SsuE-like"/>
</dbReference>
<comment type="cofactor">
    <cofactor evidence="1">
        <name>FMN</name>
        <dbReference type="ChEBI" id="CHEBI:58210"/>
    </cofactor>
</comment>
<keyword evidence="3" id="KW-0285">Flavoprotein</keyword>
<organism evidence="7 8">
    <name type="scientific">Methanococcoides vulcani</name>
    <dbReference type="NCBI Taxonomy" id="1353158"/>
    <lineage>
        <taxon>Archaea</taxon>
        <taxon>Methanobacteriati</taxon>
        <taxon>Methanobacteriota</taxon>
        <taxon>Stenosarchaea group</taxon>
        <taxon>Methanomicrobia</taxon>
        <taxon>Methanosarcinales</taxon>
        <taxon>Methanosarcinaceae</taxon>
        <taxon>Methanococcoides</taxon>
    </lineage>
</organism>
<dbReference type="Pfam" id="PF03358">
    <property type="entry name" value="FMN_red"/>
    <property type="match status" value="1"/>
</dbReference>
<dbReference type="RefSeq" id="WP_091688838.1">
    <property type="nucleotide sequence ID" value="NZ_CAAGSJ010000003.1"/>
</dbReference>
<dbReference type="PANTHER" id="PTHR43278:SF4">
    <property type="entry name" value="NAD(P)H-DEPENDENT FMN-CONTAINING OXIDOREDUCTASE YWQN-RELATED"/>
    <property type="match status" value="1"/>
</dbReference>
<evidence type="ECO:0000313" key="8">
    <source>
        <dbReference type="Proteomes" id="UP000243338"/>
    </source>
</evidence>
<feature type="domain" description="NADPH-dependent FMN reductase-like" evidence="6">
    <location>
        <begin position="1"/>
        <end position="157"/>
    </location>
</feature>
<accession>A0A1H9YJP7</accession>
<dbReference type="SUPFAM" id="SSF52218">
    <property type="entry name" value="Flavoproteins"/>
    <property type="match status" value="1"/>
</dbReference>
<proteinExistence type="inferred from homology"/>
<evidence type="ECO:0000256" key="3">
    <source>
        <dbReference type="ARBA" id="ARBA00022630"/>
    </source>
</evidence>
<dbReference type="InterPro" id="IPR029039">
    <property type="entry name" value="Flavoprotein-like_sf"/>
</dbReference>
<dbReference type="InterPro" id="IPR005025">
    <property type="entry name" value="FMN_Rdtase-like_dom"/>
</dbReference>